<dbReference type="EMBL" id="MUZQ01000045">
    <property type="protein sequence ID" value="OWK61225.1"/>
    <property type="molecule type" value="Genomic_DNA"/>
</dbReference>
<sequence length="96" mass="10102">MTDLRSVHTVPSQSLVEQGTLHSTPAAAEHSATTPGARPSSCLARLTVSRSCHHNQHMMPEPGWPQQSTLVPSAMAWSHQPGHCGGHSPGDCSGDT</sequence>
<evidence type="ECO:0000313" key="2">
    <source>
        <dbReference type="EMBL" id="OWK61225.1"/>
    </source>
</evidence>
<gene>
    <name evidence="2" type="ORF">RLOC_00014470</name>
</gene>
<organism evidence="2 3">
    <name type="scientific">Lonchura striata</name>
    <name type="common">white-rumped munia</name>
    <dbReference type="NCBI Taxonomy" id="40157"/>
    <lineage>
        <taxon>Eukaryota</taxon>
        <taxon>Metazoa</taxon>
        <taxon>Chordata</taxon>
        <taxon>Craniata</taxon>
        <taxon>Vertebrata</taxon>
        <taxon>Euteleostomi</taxon>
        <taxon>Archelosauria</taxon>
        <taxon>Archosauria</taxon>
        <taxon>Dinosauria</taxon>
        <taxon>Saurischia</taxon>
        <taxon>Theropoda</taxon>
        <taxon>Coelurosauria</taxon>
        <taxon>Aves</taxon>
        <taxon>Neognathae</taxon>
        <taxon>Neoaves</taxon>
        <taxon>Telluraves</taxon>
        <taxon>Australaves</taxon>
        <taxon>Passeriformes</taxon>
        <taxon>Passeroidea</taxon>
        <taxon>Estrildidae</taxon>
        <taxon>Estrildinae</taxon>
        <taxon>Lonchura</taxon>
    </lineage>
</organism>
<feature type="compositionally biased region" description="Polar residues" evidence="1">
    <location>
        <begin position="9"/>
        <end position="23"/>
    </location>
</feature>
<dbReference type="Proteomes" id="UP000197619">
    <property type="component" value="Unassembled WGS sequence"/>
</dbReference>
<feature type="region of interest" description="Disordered" evidence="1">
    <location>
        <begin position="1"/>
        <end position="41"/>
    </location>
</feature>
<comment type="caution">
    <text evidence="2">The sequence shown here is derived from an EMBL/GenBank/DDBJ whole genome shotgun (WGS) entry which is preliminary data.</text>
</comment>
<proteinExistence type="predicted"/>
<evidence type="ECO:0000313" key="3">
    <source>
        <dbReference type="Proteomes" id="UP000197619"/>
    </source>
</evidence>
<reference evidence="2 3" key="1">
    <citation type="submission" date="2017-05" db="EMBL/GenBank/DDBJ databases">
        <title>Genome of assembly of the Bengalese finch, Lonchura striata domestica.</title>
        <authorList>
            <person name="Colquitt B.M."/>
            <person name="Brainard M.S."/>
        </authorList>
    </citation>
    <scope>NUCLEOTIDE SEQUENCE [LARGE SCALE GENOMIC DNA]</scope>
    <source>
        <strain evidence="2">White83orange57</strain>
    </source>
</reference>
<name>A0A218V550_9PASE</name>
<feature type="region of interest" description="Disordered" evidence="1">
    <location>
        <begin position="76"/>
        <end position="96"/>
    </location>
</feature>
<dbReference type="AlphaFoldDB" id="A0A218V550"/>
<evidence type="ECO:0000256" key="1">
    <source>
        <dbReference type="SAM" id="MobiDB-lite"/>
    </source>
</evidence>
<accession>A0A218V550</accession>
<keyword evidence="3" id="KW-1185">Reference proteome</keyword>
<protein>
    <submittedName>
        <fullName evidence="2">Uncharacterized protein</fullName>
    </submittedName>
</protein>